<reference evidence="3 4" key="1">
    <citation type="submission" date="2021-04" db="EMBL/GenBank/DDBJ databases">
        <authorList>
            <consortium name="Wellcome Sanger Institute Data Sharing"/>
        </authorList>
    </citation>
    <scope>NUCLEOTIDE SEQUENCE [LARGE SCALE GENOMIC DNA]</scope>
</reference>
<reference evidence="3" key="3">
    <citation type="submission" date="2025-09" db="UniProtKB">
        <authorList>
            <consortium name="Ensembl"/>
        </authorList>
    </citation>
    <scope>IDENTIFICATION</scope>
</reference>
<name>A0AAQ6IR71_ANATE</name>
<feature type="compositionally biased region" description="Basic and acidic residues" evidence="1">
    <location>
        <begin position="197"/>
        <end position="206"/>
    </location>
</feature>
<dbReference type="InterPro" id="IPR031833">
    <property type="entry name" value="DUF4748"/>
</dbReference>
<accession>A0AAQ6IR71</accession>
<evidence type="ECO:0000256" key="1">
    <source>
        <dbReference type="SAM" id="MobiDB-lite"/>
    </source>
</evidence>
<reference evidence="3" key="2">
    <citation type="submission" date="2025-08" db="UniProtKB">
        <authorList>
            <consortium name="Ensembl"/>
        </authorList>
    </citation>
    <scope>IDENTIFICATION</scope>
</reference>
<proteinExistence type="predicted"/>
<sequence>MLFCKIINVSIKCSLHDCYALCRLVHWGAAVAGLMTTQLRMSRKRYSTNMAASFMTAGRTFLKGFHLVPGRRLLSQSSHTPAVCHCLQLEVARCRPLHVSAAAPLVSSRTGPQRTVHTEQRRAEEEAEGPEYIPKRKAKNPMKIIGYAWMIGLPTGIISFLLAKREVDKNRLKQLKIRQRMKRSNEGPFEGSRYRQNHTEDVKLDQ</sequence>
<dbReference type="Proteomes" id="UP000265040">
    <property type="component" value="Chromosome 17"/>
</dbReference>
<evidence type="ECO:0000256" key="2">
    <source>
        <dbReference type="SAM" id="Phobius"/>
    </source>
</evidence>
<dbReference type="GeneTree" id="ENSGT00530000065055"/>
<keyword evidence="2" id="KW-1133">Transmembrane helix</keyword>
<keyword evidence="4" id="KW-1185">Reference proteome</keyword>
<evidence type="ECO:0000313" key="4">
    <source>
        <dbReference type="Proteomes" id="UP000265040"/>
    </source>
</evidence>
<organism evidence="3 4">
    <name type="scientific">Anabas testudineus</name>
    <name type="common">Climbing perch</name>
    <name type="synonym">Anthias testudineus</name>
    <dbReference type="NCBI Taxonomy" id="64144"/>
    <lineage>
        <taxon>Eukaryota</taxon>
        <taxon>Metazoa</taxon>
        <taxon>Chordata</taxon>
        <taxon>Craniata</taxon>
        <taxon>Vertebrata</taxon>
        <taxon>Euteleostomi</taxon>
        <taxon>Actinopterygii</taxon>
        <taxon>Neopterygii</taxon>
        <taxon>Teleostei</taxon>
        <taxon>Neoteleostei</taxon>
        <taxon>Acanthomorphata</taxon>
        <taxon>Anabantaria</taxon>
        <taxon>Anabantiformes</taxon>
        <taxon>Anabantoidei</taxon>
        <taxon>Anabantidae</taxon>
        <taxon>Anabas</taxon>
    </lineage>
</organism>
<dbReference type="AlphaFoldDB" id="A0AAQ6IR71"/>
<feature type="region of interest" description="Disordered" evidence="1">
    <location>
        <begin position="179"/>
        <end position="206"/>
    </location>
</feature>
<dbReference type="Ensembl" id="ENSATET00000074612.1">
    <property type="protein sequence ID" value="ENSATEP00000077391.1"/>
    <property type="gene ID" value="ENSATEG00000032205.1"/>
</dbReference>
<evidence type="ECO:0000313" key="3">
    <source>
        <dbReference type="Ensembl" id="ENSATEP00000077391.1"/>
    </source>
</evidence>
<protein>
    <submittedName>
        <fullName evidence="3">Si:ch73-71c20.5</fullName>
    </submittedName>
</protein>
<dbReference type="Pfam" id="PF15932">
    <property type="entry name" value="DUF4748"/>
    <property type="match status" value="1"/>
</dbReference>
<feature type="transmembrane region" description="Helical" evidence="2">
    <location>
        <begin position="144"/>
        <end position="163"/>
    </location>
</feature>
<keyword evidence="2" id="KW-0472">Membrane</keyword>
<feature type="region of interest" description="Disordered" evidence="1">
    <location>
        <begin position="108"/>
        <end position="132"/>
    </location>
</feature>
<keyword evidence="2" id="KW-0812">Transmembrane</keyword>